<dbReference type="Proteomes" id="UP000322084">
    <property type="component" value="Unassembled WGS sequence"/>
</dbReference>
<accession>A0A5A7MU89</accession>
<comment type="caution">
    <text evidence="2">The sequence shown here is derived from an EMBL/GenBank/DDBJ whole genome shotgun (WGS) entry which is preliminary data.</text>
</comment>
<evidence type="ECO:0008006" key="4">
    <source>
        <dbReference type="Google" id="ProtNLM"/>
    </source>
</evidence>
<feature type="signal peptide" evidence="1">
    <location>
        <begin position="1"/>
        <end position="23"/>
    </location>
</feature>
<protein>
    <recommendedName>
        <fullName evidence="4">Conjugal transfer protein TraH</fullName>
    </recommendedName>
</protein>
<dbReference type="AlphaFoldDB" id="A0A5A7MU89"/>
<dbReference type="EMBL" id="BKCL01000014">
    <property type="protein sequence ID" value="GEQ99194.1"/>
    <property type="molecule type" value="Genomic_DNA"/>
</dbReference>
<name>A0A5A7MU89_9PROT</name>
<proteinExistence type="predicted"/>
<reference evidence="2 3" key="1">
    <citation type="submission" date="2019-09" db="EMBL/GenBank/DDBJ databases">
        <title>NBRP : Genome information of microbial organism related human and environment.</title>
        <authorList>
            <person name="Hattori M."/>
            <person name="Oshima K."/>
            <person name="Inaba H."/>
            <person name="Suda W."/>
            <person name="Sakamoto M."/>
            <person name="Iino T."/>
            <person name="Kitahara M."/>
            <person name="Oshida Y."/>
            <person name="Iida T."/>
            <person name="Kudo T."/>
            <person name="Itoh T."/>
            <person name="Ohkuma M."/>
        </authorList>
    </citation>
    <scope>NUCLEOTIDE SEQUENCE [LARGE SCALE GENOMIC DNA]</scope>
    <source>
        <strain evidence="2 3">Hi-2</strain>
    </source>
</reference>
<evidence type="ECO:0000313" key="3">
    <source>
        <dbReference type="Proteomes" id="UP000322084"/>
    </source>
</evidence>
<feature type="chain" id="PRO_5023066236" description="Conjugal transfer protein TraH" evidence="1">
    <location>
        <begin position="24"/>
        <end position="470"/>
    </location>
</feature>
<gene>
    <name evidence="2" type="primary">traH</name>
    <name evidence="2" type="ORF">JCM17844_28310</name>
</gene>
<evidence type="ECO:0000313" key="2">
    <source>
        <dbReference type="EMBL" id="GEQ99194.1"/>
    </source>
</evidence>
<evidence type="ECO:0000256" key="1">
    <source>
        <dbReference type="SAM" id="SignalP"/>
    </source>
</evidence>
<keyword evidence="1" id="KW-0732">Signal</keyword>
<dbReference type="Pfam" id="PF06122">
    <property type="entry name" value="TraH"/>
    <property type="match status" value="1"/>
</dbReference>
<sequence>MRAEPAKAFKYAAPILIASIALAAPARADVAGAMTEFWDGIGVSNATGPSAYMGQSAGYYTGGNLFMRTPSRNTTIATVNLPSYRAGCGGIDLFAGGFSFINSDELVALMKSIGNNAVAYSFKLALETISPMIAEQIGTLQDWIQRINQFNMNSCEAAKGVVGGLWPRSETASRVICEDLGNSSGIFTDRAAARHGCGSQGRRQSTLGNASGAMRDQLPLDINIAWEAAKKNPLFAGDRDLSELIMTLAGTVVVRAPANDDDAPKFQYYGQKAGADQLLAVLLGGGTATINRCVDADKCLSVNASANLTVPAAGAFTERVRSVLESIQDKIDTDGALTVDEQALLNATTIPVYKIVNVMSAYQGGLSSLSLPQYADLIALDILYRFAGDLLDEVEKGGAGLALADDQILKDWRDGLQTAKRTLREKMAGVSDNFTKAVNIVDSVRVLEQHLIGNMSAHMRGNIGWINGSE</sequence>
<organism evidence="2 3">
    <name type="scientific">Iodidimonas gelatinilytica</name>
    <dbReference type="NCBI Taxonomy" id="1236966"/>
    <lineage>
        <taxon>Bacteria</taxon>
        <taxon>Pseudomonadati</taxon>
        <taxon>Pseudomonadota</taxon>
        <taxon>Alphaproteobacteria</taxon>
        <taxon>Iodidimonadales</taxon>
        <taxon>Iodidimonadaceae</taxon>
        <taxon>Iodidimonas</taxon>
    </lineage>
</organism>
<dbReference type="InterPro" id="IPR010927">
    <property type="entry name" value="T4SS_TraH"/>
</dbReference>